<comment type="caution">
    <text evidence="3">The sequence shown here is derived from an EMBL/GenBank/DDBJ whole genome shotgun (WGS) entry which is preliminary data.</text>
</comment>
<dbReference type="InterPro" id="IPR011042">
    <property type="entry name" value="6-blade_b-propeller_TolB-like"/>
</dbReference>
<dbReference type="InterPro" id="IPR005511">
    <property type="entry name" value="SMP-30"/>
</dbReference>
<sequence>MLTFPNTPDANLPPGVPVLTARPVTPAVAEHGEGPVWHPSFGGVRWVDMQAGDILELAGTEDVRRTHVGTVAACFRPRRGGGIVLADQRGFVLLDEAMQVERRLPEVWHDPGIRMNEGGADPAGNFWAGSMAYDQTPGAAALYRLSPDLSVEKVLDGVTVSNGFGFSPDGAHAYYVDTPTKKIDVFDHRDGTLSGRRTAFTIADGPGSPDGLTVDAEGCLWVALFAGAAVHRYTPDGELLAAVPLPVAQVTACTFGGPELDRLYITTSRENLDADALAAQPLAGALFCVDLPGVRGLPVLEFAG</sequence>
<dbReference type="InterPro" id="IPR013658">
    <property type="entry name" value="SGL"/>
</dbReference>
<dbReference type="PANTHER" id="PTHR10907">
    <property type="entry name" value="REGUCALCIN"/>
    <property type="match status" value="1"/>
</dbReference>
<evidence type="ECO:0000313" key="4">
    <source>
        <dbReference type="Proteomes" id="UP001183202"/>
    </source>
</evidence>
<name>A0ABU2N5W7_9PSEU</name>
<dbReference type="Gene3D" id="2.120.10.30">
    <property type="entry name" value="TolB, C-terminal domain"/>
    <property type="match status" value="1"/>
</dbReference>
<keyword evidence="4" id="KW-1185">Reference proteome</keyword>
<comment type="similarity">
    <text evidence="1">Belongs to the SMP-30/CGR1 family.</text>
</comment>
<feature type="domain" description="SMP-30/Gluconolactonase/LRE-like region" evidence="2">
    <location>
        <begin position="32"/>
        <end position="268"/>
    </location>
</feature>
<dbReference type="GO" id="GO:0016787">
    <property type="term" value="F:hydrolase activity"/>
    <property type="evidence" value="ECO:0007669"/>
    <property type="project" value="UniProtKB-KW"/>
</dbReference>
<gene>
    <name evidence="3" type="ORF">RM445_07170</name>
</gene>
<evidence type="ECO:0000256" key="1">
    <source>
        <dbReference type="ARBA" id="ARBA00008853"/>
    </source>
</evidence>
<protein>
    <submittedName>
        <fullName evidence="3">SMP-30/gluconolactonase/LRE family protein</fullName>
        <ecNumber evidence="3">3.1.1.99</ecNumber>
    </submittedName>
</protein>
<dbReference type="EMBL" id="JAVREJ010000003">
    <property type="protein sequence ID" value="MDT0349305.1"/>
    <property type="molecule type" value="Genomic_DNA"/>
</dbReference>
<evidence type="ECO:0000259" key="2">
    <source>
        <dbReference type="Pfam" id="PF08450"/>
    </source>
</evidence>
<dbReference type="PANTHER" id="PTHR10907:SF47">
    <property type="entry name" value="REGUCALCIN"/>
    <property type="match status" value="1"/>
</dbReference>
<dbReference type="Pfam" id="PF08450">
    <property type="entry name" value="SGL"/>
    <property type="match status" value="1"/>
</dbReference>
<reference evidence="4" key="1">
    <citation type="submission" date="2023-07" db="EMBL/GenBank/DDBJ databases">
        <title>30 novel species of actinomycetes from the DSMZ collection.</title>
        <authorList>
            <person name="Nouioui I."/>
        </authorList>
    </citation>
    <scope>NUCLEOTIDE SEQUENCE [LARGE SCALE GENOMIC DNA]</scope>
    <source>
        <strain evidence="4">DSM 45834</strain>
    </source>
</reference>
<dbReference type="SUPFAM" id="SSF63829">
    <property type="entry name" value="Calcium-dependent phosphotriesterase"/>
    <property type="match status" value="1"/>
</dbReference>
<evidence type="ECO:0000313" key="3">
    <source>
        <dbReference type="EMBL" id="MDT0349305.1"/>
    </source>
</evidence>
<dbReference type="Proteomes" id="UP001183202">
    <property type="component" value="Unassembled WGS sequence"/>
</dbReference>
<proteinExistence type="inferred from homology"/>
<dbReference type="EC" id="3.1.1.99" evidence="3"/>
<organism evidence="3 4">
    <name type="scientific">Pseudonocardia charpentierae</name>
    <dbReference type="NCBI Taxonomy" id="3075545"/>
    <lineage>
        <taxon>Bacteria</taxon>
        <taxon>Bacillati</taxon>
        <taxon>Actinomycetota</taxon>
        <taxon>Actinomycetes</taxon>
        <taxon>Pseudonocardiales</taxon>
        <taxon>Pseudonocardiaceae</taxon>
        <taxon>Pseudonocardia</taxon>
    </lineage>
</organism>
<accession>A0ABU2N5W7</accession>
<dbReference type="RefSeq" id="WP_311555303.1">
    <property type="nucleotide sequence ID" value="NZ_JAVREJ010000003.1"/>
</dbReference>
<keyword evidence="3" id="KW-0378">Hydrolase</keyword>
<dbReference type="PRINTS" id="PR01790">
    <property type="entry name" value="SMP30FAMILY"/>
</dbReference>